<dbReference type="Gene3D" id="3.40.50.720">
    <property type="entry name" value="NAD(P)-binding Rossmann-like Domain"/>
    <property type="match status" value="1"/>
</dbReference>
<reference evidence="4" key="1">
    <citation type="journal article" date="2014" name="Int. J. Syst. Evol. Microbiol.">
        <title>Complete genome sequence of Corynebacterium casei LMG S-19264T (=DSM 44701T), isolated from a smear-ripened cheese.</title>
        <authorList>
            <consortium name="US DOE Joint Genome Institute (JGI-PGF)"/>
            <person name="Walter F."/>
            <person name="Albersmeier A."/>
            <person name="Kalinowski J."/>
            <person name="Ruckert C."/>
        </authorList>
    </citation>
    <scope>NUCLEOTIDE SEQUENCE</scope>
    <source>
        <strain evidence="4">CGMCC 1.12360</strain>
    </source>
</reference>
<dbReference type="PRINTS" id="PR00081">
    <property type="entry name" value="GDHRDH"/>
</dbReference>
<dbReference type="FunFam" id="3.40.50.720:FF:000047">
    <property type="entry name" value="NADP-dependent L-serine/L-allo-threonine dehydrogenase"/>
    <property type="match status" value="1"/>
</dbReference>
<accession>A0A8J2TQK8</accession>
<gene>
    <name evidence="4" type="ORF">GCM10010978_23130</name>
</gene>
<evidence type="ECO:0000313" key="4">
    <source>
        <dbReference type="EMBL" id="GFZ81636.1"/>
    </source>
</evidence>
<organism evidence="4 5">
    <name type="scientific">Compostibacillus humi</name>
    <dbReference type="NCBI Taxonomy" id="1245525"/>
    <lineage>
        <taxon>Bacteria</taxon>
        <taxon>Bacillati</taxon>
        <taxon>Bacillota</taxon>
        <taxon>Bacilli</taxon>
        <taxon>Bacillales</taxon>
        <taxon>Bacillaceae</taxon>
        <taxon>Compostibacillus</taxon>
    </lineage>
</organism>
<dbReference type="RefSeq" id="WP_188392565.1">
    <property type="nucleotide sequence ID" value="NZ_BMEV01000045.1"/>
</dbReference>
<dbReference type="PRINTS" id="PR00080">
    <property type="entry name" value="SDRFAMILY"/>
</dbReference>
<evidence type="ECO:0000256" key="1">
    <source>
        <dbReference type="ARBA" id="ARBA00006484"/>
    </source>
</evidence>
<evidence type="ECO:0000256" key="2">
    <source>
        <dbReference type="ARBA" id="ARBA00023002"/>
    </source>
</evidence>
<name>A0A8J2TQK8_9BACI</name>
<dbReference type="GO" id="GO:0016616">
    <property type="term" value="F:oxidoreductase activity, acting on the CH-OH group of donors, NAD or NADP as acceptor"/>
    <property type="evidence" value="ECO:0007669"/>
    <property type="project" value="UniProtKB-ARBA"/>
</dbReference>
<reference evidence="4" key="2">
    <citation type="submission" date="2020-09" db="EMBL/GenBank/DDBJ databases">
        <authorList>
            <person name="Sun Q."/>
            <person name="Zhou Y."/>
        </authorList>
    </citation>
    <scope>NUCLEOTIDE SEQUENCE</scope>
    <source>
        <strain evidence="4">CGMCC 1.12360</strain>
    </source>
</reference>
<comment type="caution">
    <text evidence="4">The sequence shown here is derived from an EMBL/GenBank/DDBJ whole genome shotgun (WGS) entry which is preliminary data.</text>
</comment>
<dbReference type="PANTHER" id="PTHR42901:SF1">
    <property type="entry name" value="ALCOHOL DEHYDROGENASE"/>
    <property type="match status" value="1"/>
</dbReference>
<evidence type="ECO:0000256" key="3">
    <source>
        <dbReference type="RuleBase" id="RU000363"/>
    </source>
</evidence>
<dbReference type="Pfam" id="PF00106">
    <property type="entry name" value="adh_short"/>
    <property type="match status" value="1"/>
</dbReference>
<dbReference type="Proteomes" id="UP000602050">
    <property type="component" value="Unassembled WGS sequence"/>
</dbReference>
<keyword evidence="2" id="KW-0560">Oxidoreductase</keyword>
<sequence>MDKKVVVITGAGSGLGASLTEKFSNLGYYVCLLGRTEEKLEQTAKRLSKEFSIYPVDVSRKSEAADVFQSIQREVGPIDILINNAGVGMFDVAENIKEDAVHQMIDINLKGTIFCTQEVLPDMKKRNDGMIVNVVSTAGLEGKVTESVYCASKFGVRGFSESLVRELEDTQVRVLAVYMGGMKTAFWDGIYENDAIKDLMHPDDVAEIIMDNMKPRKNLTVQDVVIKNKI</sequence>
<dbReference type="PANTHER" id="PTHR42901">
    <property type="entry name" value="ALCOHOL DEHYDROGENASE"/>
    <property type="match status" value="1"/>
</dbReference>
<dbReference type="SUPFAM" id="SSF51735">
    <property type="entry name" value="NAD(P)-binding Rossmann-fold domains"/>
    <property type="match status" value="1"/>
</dbReference>
<dbReference type="EMBL" id="BMEV01000045">
    <property type="protein sequence ID" value="GFZ81636.1"/>
    <property type="molecule type" value="Genomic_DNA"/>
</dbReference>
<dbReference type="InterPro" id="IPR002347">
    <property type="entry name" value="SDR_fam"/>
</dbReference>
<proteinExistence type="inferred from homology"/>
<comment type="similarity">
    <text evidence="1 3">Belongs to the short-chain dehydrogenases/reductases (SDR) family.</text>
</comment>
<evidence type="ECO:0000313" key="5">
    <source>
        <dbReference type="Proteomes" id="UP000602050"/>
    </source>
</evidence>
<dbReference type="CDD" id="cd05233">
    <property type="entry name" value="SDR_c"/>
    <property type="match status" value="1"/>
</dbReference>
<keyword evidence="5" id="KW-1185">Reference proteome</keyword>
<dbReference type="AlphaFoldDB" id="A0A8J2TQK8"/>
<dbReference type="InterPro" id="IPR036291">
    <property type="entry name" value="NAD(P)-bd_dom_sf"/>
</dbReference>
<protein>
    <submittedName>
        <fullName evidence="4">Oxidoreductase</fullName>
    </submittedName>
</protein>